<evidence type="ECO:0000313" key="1">
    <source>
        <dbReference type="EMBL" id="MPN06398.1"/>
    </source>
</evidence>
<organism evidence="1">
    <name type="scientific">bioreactor metagenome</name>
    <dbReference type="NCBI Taxonomy" id="1076179"/>
    <lineage>
        <taxon>unclassified sequences</taxon>
        <taxon>metagenomes</taxon>
        <taxon>ecological metagenomes</taxon>
    </lineage>
</organism>
<gene>
    <name evidence="1" type="ORF">SDC9_153654</name>
</gene>
<sequence>MENISNSGVALMVEAAWHYRPVREHAYLVSKAEAVLRAGLRRVHVRPIELILALEKQIF</sequence>
<dbReference type="EMBL" id="VSSQ01052303">
    <property type="protein sequence ID" value="MPN06398.1"/>
    <property type="molecule type" value="Genomic_DNA"/>
</dbReference>
<reference evidence="1" key="1">
    <citation type="submission" date="2019-08" db="EMBL/GenBank/DDBJ databases">
        <authorList>
            <person name="Kucharzyk K."/>
            <person name="Murdoch R.W."/>
            <person name="Higgins S."/>
            <person name="Loffler F."/>
        </authorList>
    </citation>
    <scope>NUCLEOTIDE SEQUENCE</scope>
</reference>
<dbReference type="AlphaFoldDB" id="A0A645EWI1"/>
<comment type="caution">
    <text evidence="1">The sequence shown here is derived from an EMBL/GenBank/DDBJ whole genome shotgun (WGS) entry which is preliminary data.</text>
</comment>
<name>A0A645EWI1_9ZZZZ</name>
<accession>A0A645EWI1</accession>
<proteinExistence type="predicted"/>
<protein>
    <submittedName>
        <fullName evidence="1">Uncharacterized protein</fullName>
    </submittedName>
</protein>